<name>A0AAE5GM61_9VIBR</name>
<dbReference type="PRINTS" id="PR00039">
    <property type="entry name" value="HTHLYSR"/>
</dbReference>
<dbReference type="PROSITE" id="PS50931">
    <property type="entry name" value="HTH_LYSR"/>
    <property type="match status" value="1"/>
</dbReference>
<dbReference type="GO" id="GO:0003700">
    <property type="term" value="F:DNA-binding transcription factor activity"/>
    <property type="evidence" value="ECO:0007669"/>
    <property type="project" value="InterPro"/>
</dbReference>
<evidence type="ECO:0000313" key="6">
    <source>
        <dbReference type="EMBL" id="NOI79098.1"/>
    </source>
</evidence>
<gene>
    <name evidence="6" type="ORF">F0237_00390</name>
</gene>
<evidence type="ECO:0000256" key="4">
    <source>
        <dbReference type="ARBA" id="ARBA00023163"/>
    </source>
</evidence>
<feature type="domain" description="HTH lysR-type" evidence="5">
    <location>
        <begin position="30"/>
        <end position="87"/>
    </location>
</feature>
<dbReference type="PANTHER" id="PTHR30537">
    <property type="entry name" value="HTH-TYPE TRANSCRIPTIONAL REGULATOR"/>
    <property type="match status" value="1"/>
</dbReference>
<evidence type="ECO:0000256" key="3">
    <source>
        <dbReference type="ARBA" id="ARBA00023125"/>
    </source>
</evidence>
<dbReference type="EMBL" id="VTXO01000001">
    <property type="protein sequence ID" value="NOI79098.1"/>
    <property type="molecule type" value="Genomic_DNA"/>
</dbReference>
<keyword evidence="4" id="KW-0804">Transcription</keyword>
<accession>A0AAE5GM61</accession>
<protein>
    <submittedName>
        <fullName evidence="6">LysR family transcriptional regulator</fullName>
    </submittedName>
</protein>
<keyword evidence="3" id="KW-0238">DNA-binding</keyword>
<evidence type="ECO:0000256" key="2">
    <source>
        <dbReference type="ARBA" id="ARBA00023015"/>
    </source>
</evidence>
<dbReference type="Proteomes" id="UP000572722">
    <property type="component" value="Unassembled WGS sequence"/>
</dbReference>
<dbReference type="GO" id="GO:0043565">
    <property type="term" value="F:sequence-specific DNA binding"/>
    <property type="evidence" value="ECO:0007669"/>
    <property type="project" value="TreeGrafter"/>
</dbReference>
<dbReference type="Gene3D" id="1.10.10.10">
    <property type="entry name" value="Winged helix-like DNA-binding domain superfamily/Winged helix DNA-binding domain"/>
    <property type="match status" value="1"/>
</dbReference>
<dbReference type="InterPro" id="IPR036390">
    <property type="entry name" value="WH_DNA-bd_sf"/>
</dbReference>
<evidence type="ECO:0000313" key="7">
    <source>
        <dbReference type="Proteomes" id="UP000572722"/>
    </source>
</evidence>
<evidence type="ECO:0000259" key="5">
    <source>
        <dbReference type="PROSITE" id="PS50931"/>
    </source>
</evidence>
<dbReference type="SUPFAM" id="SSF53850">
    <property type="entry name" value="Periplasmic binding protein-like II"/>
    <property type="match status" value="1"/>
</dbReference>
<sequence length="315" mass="35881">MGACLIKALINASYSMSHNAPTQHSHRFLPPLNALKAFESAARLQSLTKASEELNVTRAAVSQQVKQLEHYLEATLFERSGSKLTLTDDAQYYLPLLTQMFDSLSVGTEQLFERKRRNLLTLNVAQSFCHQWLIPRVSEFKRLNPNLEIKIATTSNPYPNTSQTADIEIINGMLPKESQLTERLTDEHWVLVASPSYLKQHGVMELTDIAEAEKISTSGYRENWNYWFNQVGYSDDWVKPKLHFDHSLLAVEAAVCGLGILLVKDVLVEDQLKQGELIKVGEWKVPCETSHYILCHNPSNSMAVEFFDWLRHSFN</sequence>
<dbReference type="InterPro" id="IPR000847">
    <property type="entry name" value="LysR_HTH_N"/>
</dbReference>
<dbReference type="InterPro" id="IPR058163">
    <property type="entry name" value="LysR-type_TF_proteobact-type"/>
</dbReference>
<dbReference type="GO" id="GO:0006351">
    <property type="term" value="P:DNA-templated transcription"/>
    <property type="evidence" value="ECO:0007669"/>
    <property type="project" value="TreeGrafter"/>
</dbReference>
<keyword evidence="2" id="KW-0805">Transcription regulation</keyword>
<dbReference type="Pfam" id="PF00126">
    <property type="entry name" value="HTH_1"/>
    <property type="match status" value="1"/>
</dbReference>
<dbReference type="PANTHER" id="PTHR30537:SF74">
    <property type="entry name" value="HTH-TYPE TRANSCRIPTIONAL REGULATOR TRPI"/>
    <property type="match status" value="1"/>
</dbReference>
<dbReference type="Gene3D" id="3.40.190.10">
    <property type="entry name" value="Periplasmic binding protein-like II"/>
    <property type="match status" value="2"/>
</dbReference>
<evidence type="ECO:0000256" key="1">
    <source>
        <dbReference type="ARBA" id="ARBA00009437"/>
    </source>
</evidence>
<proteinExistence type="inferred from homology"/>
<comment type="similarity">
    <text evidence="1">Belongs to the LysR transcriptional regulatory family.</text>
</comment>
<dbReference type="InterPro" id="IPR005119">
    <property type="entry name" value="LysR_subst-bd"/>
</dbReference>
<dbReference type="SUPFAM" id="SSF46785">
    <property type="entry name" value="Winged helix' DNA-binding domain"/>
    <property type="match status" value="1"/>
</dbReference>
<reference evidence="6 7" key="1">
    <citation type="submission" date="2019-08" db="EMBL/GenBank/DDBJ databases">
        <title>Draft genome sequencing and comparative genomics of hatchery-associated Vibrios.</title>
        <authorList>
            <person name="Kehlet-Delgado H."/>
            <person name="Mueller R.S."/>
        </authorList>
    </citation>
    <scope>NUCLEOTIDE SEQUENCE [LARGE SCALE GENOMIC DNA]</scope>
    <source>
        <strain evidence="6 7">01-65-5-1</strain>
    </source>
</reference>
<comment type="caution">
    <text evidence="6">The sequence shown here is derived from an EMBL/GenBank/DDBJ whole genome shotgun (WGS) entry which is preliminary data.</text>
</comment>
<organism evidence="6 7">
    <name type="scientific">Vibrio tubiashii</name>
    <dbReference type="NCBI Taxonomy" id="29498"/>
    <lineage>
        <taxon>Bacteria</taxon>
        <taxon>Pseudomonadati</taxon>
        <taxon>Pseudomonadota</taxon>
        <taxon>Gammaproteobacteria</taxon>
        <taxon>Vibrionales</taxon>
        <taxon>Vibrionaceae</taxon>
        <taxon>Vibrio</taxon>
        <taxon>Vibrio oreintalis group</taxon>
    </lineage>
</organism>
<dbReference type="InterPro" id="IPR036388">
    <property type="entry name" value="WH-like_DNA-bd_sf"/>
</dbReference>
<dbReference type="AlphaFoldDB" id="A0AAE5GM61"/>
<dbReference type="Pfam" id="PF03466">
    <property type="entry name" value="LysR_substrate"/>
    <property type="match status" value="1"/>
</dbReference>